<dbReference type="EMBL" id="FOPC01000002">
    <property type="protein sequence ID" value="SFG27088.1"/>
    <property type="molecule type" value="Genomic_DNA"/>
</dbReference>
<keyword evidence="2" id="KW-1185">Reference proteome</keyword>
<dbReference type="Proteomes" id="UP000199642">
    <property type="component" value="Unassembled WGS sequence"/>
</dbReference>
<sequence>MLHVKKFLKVFLILSIVPIFYSCSEDVDDTQDRLELGPLDLFQLKINLNPVTVDLSTYPLQKLLKDLSRELYEINMENVNSRVNPDEGMQSYAGYALKINKRENVALITPLEGSVKNSTNARMLTDDDIACRGDHGDGWKLYDTCMADTCVTEAVLAAAEDQGEPGVNECLDLRVVRTLLNPKVCARTIPCN</sequence>
<evidence type="ECO:0008006" key="3">
    <source>
        <dbReference type="Google" id="ProtNLM"/>
    </source>
</evidence>
<evidence type="ECO:0000313" key="1">
    <source>
        <dbReference type="EMBL" id="SFG27088.1"/>
    </source>
</evidence>
<dbReference type="RefSeq" id="WP_092789082.1">
    <property type="nucleotide sequence ID" value="NZ_FOPC01000002.1"/>
</dbReference>
<evidence type="ECO:0000313" key="2">
    <source>
        <dbReference type="Proteomes" id="UP000199642"/>
    </source>
</evidence>
<proteinExistence type="predicted"/>
<dbReference type="AlphaFoldDB" id="A0A1I2QFL8"/>
<organism evidence="1 2">
    <name type="scientific">Algoriphagus hitonicola</name>
    <dbReference type="NCBI Taxonomy" id="435880"/>
    <lineage>
        <taxon>Bacteria</taxon>
        <taxon>Pseudomonadati</taxon>
        <taxon>Bacteroidota</taxon>
        <taxon>Cytophagia</taxon>
        <taxon>Cytophagales</taxon>
        <taxon>Cyclobacteriaceae</taxon>
        <taxon>Algoriphagus</taxon>
    </lineage>
</organism>
<accession>A0A1I2QFL8</accession>
<gene>
    <name evidence="1" type="ORF">SAMN04487988_102257</name>
</gene>
<protein>
    <recommendedName>
        <fullName evidence="3">Lipoprotein</fullName>
    </recommendedName>
</protein>
<dbReference type="OrthoDB" id="827074at2"/>
<dbReference type="PROSITE" id="PS51257">
    <property type="entry name" value="PROKAR_LIPOPROTEIN"/>
    <property type="match status" value="1"/>
</dbReference>
<name>A0A1I2QFL8_9BACT</name>
<reference evidence="2" key="1">
    <citation type="submission" date="2016-10" db="EMBL/GenBank/DDBJ databases">
        <authorList>
            <person name="Varghese N."/>
            <person name="Submissions S."/>
        </authorList>
    </citation>
    <scope>NUCLEOTIDE SEQUENCE [LARGE SCALE GENOMIC DNA]</scope>
    <source>
        <strain evidence="2">DSM 19315</strain>
    </source>
</reference>